<gene>
    <name evidence="2" type="ORF">Bca52824_053771</name>
</gene>
<accession>A0A8X7R688</accession>
<evidence type="ECO:0000313" key="2">
    <source>
        <dbReference type="EMBL" id="KAG2282551.1"/>
    </source>
</evidence>
<dbReference type="Proteomes" id="UP000886595">
    <property type="component" value="Unassembled WGS sequence"/>
</dbReference>
<dbReference type="AlphaFoldDB" id="A0A8X7R688"/>
<evidence type="ECO:0000313" key="3">
    <source>
        <dbReference type="Proteomes" id="UP000886595"/>
    </source>
</evidence>
<feature type="compositionally biased region" description="Polar residues" evidence="1">
    <location>
        <begin position="142"/>
        <end position="156"/>
    </location>
</feature>
<comment type="caution">
    <text evidence="2">The sequence shown here is derived from an EMBL/GenBank/DDBJ whole genome shotgun (WGS) entry which is preliminary data.</text>
</comment>
<dbReference type="EMBL" id="JAAMPC010000011">
    <property type="protein sequence ID" value="KAG2282551.1"/>
    <property type="molecule type" value="Genomic_DNA"/>
</dbReference>
<organism evidence="2 3">
    <name type="scientific">Brassica carinata</name>
    <name type="common">Ethiopian mustard</name>
    <name type="synonym">Abyssinian cabbage</name>
    <dbReference type="NCBI Taxonomy" id="52824"/>
    <lineage>
        <taxon>Eukaryota</taxon>
        <taxon>Viridiplantae</taxon>
        <taxon>Streptophyta</taxon>
        <taxon>Embryophyta</taxon>
        <taxon>Tracheophyta</taxon>
        <taxon>Spermatophyta</taxon>
        <taxon>Magnoliopsida</taxon>
        <taxon>eudicotyledons</taxon>
        <taxon>Gunneridae</taxon>
        <taxon>Pentapetalae</taxon>
        <taxon>rosids</taxon>
        <taxon>malvids</taxon>
        <taxon>Brassicales</taxon>
        <taxon>Brassicaceae</taxon>
        <taxon>Brassiceae</taxon>
        <taxon>Brassica</taxon>
    </lineage>
</organism>
<sequence>MMKGDLKPHIEQVAERSTPEETEEDRRCRLKGKAIEVDDGAKETHTSSVLVANRSLHTTEQRITNILENQPATGGTDKLAIAESNDKEQEMEEDLQLPSEEEMRQFEEQYASVNFEMDEEMLDEDDLLDEVENKEIVVPETQEVTQKSTKEQNNQGTEGGDVSAMEKTS</sequence>
<feature type="region of interest" description="Disordered" evidence="1">
    <location>
        <begin position="139"/>
        <end position="169"/>
    </location>
</feature>
<evidence type="ECO:0000256" key="1">
    <source>
        <dbReference type="SAM" id="MobiDB-lite"/>
    </source>
</evidence>
<feature type="region of interest" description="Disordered" evidence="1">
    <location>
        <begin position="1"/>
        <end position="27"/>
    </location>
</feature>
<proteinExistence type="predicted"/>
<reference evidence="2 3" key="1">
    <citation type="submission" date="2020-02" db="EMBL/GenBank/DDBJ databases">
        <authorList>
            <person name="Ma Q."/>
            <person name="Huang Y."/>
            <person name="Song X."/>
            <person name="Pei D."/>
        </authorList>
    </citation>
    <scope>NUCLEOTIDE SEQUENCE [LARGE SCALE GENOMIC DNA]</scope>
    <source>
        <strain evidence="2">Sxm20200214</strain>
        <tissue evidence="2">Leaf</tissue>
    </source>
</reference>
<name>A0A8X7R688_BRACI</name>
<protein>
    <submittedName>
        <fullName evidence="2">Uncharacterized protein</fullName>
    </submittedName>
</protein>
<keyword evidence="3" id="KW-1185">Reference proteome</keyword>